<dbReference type="PROSITE" id="PS51272">
    <property type="entry name" value="SLH"/>
    <property type="match status" value="2"/>
</dbReference>
<organism evidence="3 4">
    <name type="scientific">Megasphaera vaginalis</name>
    <name type="common">ex Srinivasan et al. 2021</name>
    <dbReference type="NCBI Taxonomy" id="1111454"/>
    <lineage>
        <taxon>Bacteria</taxon>
        <taxon>Bacillati</taxon>
        <taxon>Bacillota</taxon>
        <taxon>Negativicutes</taxon>
        <taxon>Veillonellales</taxon>
        <taxon>Veillonellaceae</taxon>
        <taxon>Megasphaera</taxon>
    </lineage>
</organism>
<protein>
    <submittedName>
        <fullName evidence="3">SLH domain protein</fullName>
    </submittedName>
</protein>
<evidence type="ECO:0000256" key="1">
    <source>
        <dbReference type="SAM" id="SignalP"/>
    </source>
</evidence>
<dbReference type="PATRIC" id="fig|1111454.3.peg.1887"/>
<sequence>MNVKILAGIFTAFLSAFSAAAQVPYTDLSAPALRTAVAYLYDGQYLPFVQGTLFHPEEPLTRGDLAQLLCQVANLPVTEGGSGEQAMAQVAQAGIMQDGGNGFRPDESVTREELAGILARYLAYERLAEADGQAPPYADEKEIGPSFLPAVQLLHNKGIMVPADGFFNPNKTVTRGEGAEIFFRLLKNDGTYISHVQTEKEAIQAICAVYGSLPNYYRYGTLYWDDDTLVLGLAGKQQGRYVKAYLQAAVSHPGATVVRSATLSHDDYLQLMTRAEKLAASQIAAGDYVGVMPDYRAEQIVVMTRQPMEQSFVEALQKEIGTTAVRVEDLRHPTSLHRQVAAQPLLQKGNINAVSAVETAGRKDDVPLYSPLLDRAASKAIYIYEKKLIE</sequence>
<dbReference type="Pfam" id="PF00395">
    <property type="entry name" value="SLH"/>
    <property type="match status" value="2"/>
</dbReference>
<reference evidence="3 4" key="1">
    <citation type="submission" date="2013-09" db="EMBL/GenBank/DDBJ databases">
        <authorList>
            <person name="Durkin A.S."/>
            <person name="Haft D.R."/>
            <person name="McCorrison J."/>
            <person name="Torralba M."/>
            <person name="Gillis M."/>
            <person name="Haft D.H."/>
            <person name="Methe B."/>
            <person name="Sutton G."/>
            <person name="Nelson K.E."/>
        </authorList>
    </citation>
    <scope>NUCLEOTIDE SEQUENCE [LARGE SCALE GENOMIC DNA]</scope>
    <source>
        <strain evidence="3 4">BV3C16-1</strain>
    </source>
</reference>
<dbReference type="Proteomes" id="UP000017090">
    <property type="component" value="Unassembled WGS sequence"/>
</dbReference>
<keyword evidence="4" id="KW-1185">Reference proteome</keyword>
<proteinExistence type="predicted"/>
<gene>
    <name evidence="3" type="ORF">HMPREF1250_1204</name>
</gene>
<name>U7UFY9_9FIRM</name>
<feature type="chain" id="PRO_5004688001" evidence="1">
    <location>
        <begin position="22"/>
        <end position="390"/>
    </location>
</feature>
<feature type="signal peptide" evidence="1">
    <location>
        <begin position="1"/>
        <end position="21"/>
    </location>
</feature>
<dbReference type="EMBL" id="AWXA01000051">
    <property type="protein sequence ID" value="ERT57789.1"/>
    <property type="molecule type" value="Genomic_DNA"/>
</dbReference>
<dbReference type="AlphaFoldDB" id="U7UFY9"/>
<evidence type="ECO:0000313" key="4">
    <source>
        <dbReference type="Proteomes" id="UP000017090"/>
    </source>
</evidence>
<comment type="caution">
    <text evidence="3">The sequence shown here is derived from an EMBL/GenBank/DDBJ whole genome shotgun (WGS) entry which is preliminary data.</text>
</comment>
<feature type="domain" description="SLH" evidence="2">
    <location>
        <begin position="134"/>
        <end position="196"/>
    </location>
</feature>
<dbReference type="eggNOG" id="COG1657">
    <property type="taxonomic scope" value="Bacteria"/>
</dbReference>
<evidence type="ECO:0000259" key="2">
    <source>
        <dbReference type="PROSITE" id="PS51272"/>
    </source>
</evidence>
<accession>U7UFY9</accession>
<feature type="domain" description="SLH" evidence="2">
    <location>
        <begin position="70"/>
        <end position="132"/>
    </location>
</feature>
<evidence type="ECO:0000313" key="3">
    <source>
        <dbReference type="EMBL" id="ERT57789.1"/>
    </source>
</evidence>
<dbReference type="InterPro" id="IPR001119">
    <property type="entry name" value="SLH_dom"/>
</dbReference>
<keyword evidence="1" id="KW-0732">Signal</keyword>
<dbReference type="STRING" id="1111454.HMPREF1250_1204"/>
<dbReference type="RefSeq" id="WP_023054293.1">
    <property type="nucleotide sequence ID" value="NZ_AWXA01000051.1"/>
</dbReference>
<dbReference type="OrthoDB" id="174569at2"/>